<keyword evidence="5" id="KW-0747">Spliceosome</keyword>
<dbReference type="InterPro" id="IPR004087">
    <property type="entry name" value="KH_dom"/>
</dbReference>
<keyword evidence="1 5" id="KW-0479">Metal-binding</keyword>
<dbReference type="EMBL" id="JAPCWZ010000006">
    <property type="protein sequence ID" value="KAK8859200.1"/>
    <property type="molecule type" value="Genomic_DNA"/>
</dbReference>
<evidence type="ECO:0000256" key="3">
    <source>
        <dbReference type="ARBA" id="ARBA00022833"/>
    </source>
</evidence>
<keyword evidence="5" id="KW-0539">Nucleus</keyword>
<keyword evidence="2 5" id="KW-0863">Zinc-finger</keyword>
<evidence type="ECO:0000313" key="9">
    <source>
        <dbReference type="Proteomes" id="UP001390339"/>
    </source>
</evidence>
<gene>
    <name evidence="8" type="ORF">PGQ11_009934</name>
</gene>
<keyword evidence="4" id="KW-0694">RNA-binding</keyword>
<dbReference type="SMART" id="SM00322">
    <property type="entry name" value="KH"/>
    <property type="match status" value="1"/>
</dbReference>
<name>A0ABR2I9Y2_9PEZI</name>
<proteinExistence type="inferred from homology"/>
<comment type="subcellular location">
    <subcellularLocation>
        <location evidence="5">Nucleus</location>
    </subcellularLocation>
</comment>
<dbReference type="InterPro" id="IPR047086">
    <property type="entry name" value="SF1-HH_sf"/>
</dbReference>
<dbReference type="InterPro" id="IPR055256">
    <property type="entry name" value="KH_1_KHDC4/BBP-like"/>
</dbReference>
<keyword evidence="3 5" id="KW-0862">Zinc</keyword>
<dbReference type="Pfam" id="PF22675">
    <property type="entry name" value="KH-I_KHDC4-BBP"/>
    <property type="match status" value="1"/>
</dbReference>
<dbReference type="Proteomes" id="UP001390339">
    <property type="component" value="Unassembled WGS sequence"/>
</dbReference>
<feature type="region of interest" description="Disordered" evidence="6">
    <location>
        <begin position="259"/>
        <end position="319"/>
    </location>
</feature>
<sequence>MATLSNGRLTRWDSEGMPPRLPHLTTAVTGPMTSEQVEAYARLVRIEELHQMLLTDTVLPANAFRRCPSPPPQYDSSGVRTNTRQHRYRAALEDEYHGLVQRAVQTLPGYRPPRGYVPRPARASKVTDKVYIPTKEFPGVNFIGQLLGPRGRSLADMSAQSGAQIVIRGKGSVKEGRRSRDQQRPSRHQHHHHRNAAGEPMDTNDPHEPLHCLITADTKDKVDRARELVQDVIERAATMPEHANARKRQQLRDLAMANGTFRDDEGRGVDGSAGRLLTLPTNDASATTTDSTTAPASIPPWRRPAGSRGTGSQGTSQAPSALDVAYLQFEAEMEGVTNSY</sequence>
<protein>
    <recommendedName>
        <fullName evidence="5">Branchpoint-bridging protein</fullName>
    </recommendedName>
</protein>
<comment type="similarity">
    <text evidence="5">Belongs to the BBP/SF1 family.</text>
</comment>
<dbReference type="InterPro" id="IPR036612">
    <property type="entry name" value="KH_dom_type_1_sf"/>
</dbReference>
<dbReference type="InterPro" id="IPR032570">
    <property type="entry name" value="SF1-HH"/>
</dbReference>
<evidence type="ECO:0000259" key="7">
    <source>
        <dbReference type="SMART" id="SM00322"/>
    </source>
</evidence>
<organism evidence="8 9">
    <name type="scientific">Apiospora arundinis</name>
    <dbReference type="NCBI Taxonomy" id="335852"/>
    <lineage>
        <taxon>Eukaryota</taxon>
        <taxon>Fungi</taxon>
        <taxon>Dikarya</taxon>
        <taxon>Ascomycota</taxon>
        <taxon>Pezizomycotina</taxon>
        <taxon>Sordariomycetes</taxon>
        <taxon>Xylariomycetidae</taxon>
        <taxon>Amphisphaeriales</taxon>
        <taxon>Apiosporaceae</taxon>
        <taxon>Apiospora</taxon>
    </lineage>
</organism>
<comment type="caution">
    <text evidence="8">The sequence shown here is derived from an EMBL/GenBank/DDBJ whole genome shotgun (WGS) entry which is preliminary data.</text>
</comment>
<evidence type="ECO:0000256" key="4">
    <source>
        <dbReference type="ARBA" id="ARBA00022884"/>
    </source>
</evidence>
<evidence type="ECO:0000313" key="8">
    <source>
        <dbReference type="EMBL" id="KAK8859200.1"/>
    </source>
</evidence>
<feature type="domain" description="K Homology" evidence="7">
    <location>
        <begin position="124"/>
        <end position="234"/>
    </location>
</feature>
<comment type="function">
    <text evidence="5">Necessary for the splicing of pre-mRNA. Has a role in the recognition of the branch site (5'-UACUAAC-3'), the pyrimidine tract and the 3'-splice site at the 3'-end of introns.</text>
</comment>
<reference evidence="8 9" key="1">
    <citation type="journal article" date="2024" name="IMA Fungus">
        <title>Apiospora arundinis, a panoply of carbohydrate-active enzymes and secondary metabolites.</title>
        <authorList>
            <person name="Sorensen T."/>
            <person name="Petersen C."/>
            <person name="Muurmann A.T."/>
            <person name="Christiansen J.V."/>
            <person name="Brundto M.L."/>
            <person name="Overgaard C.K."/>
            <person name="Boysen A.T."/>
            <person name="Wollenberg R.D."/>
            <person name="Larsen T.O."/>
            <person name="Sorensen J.L."/>
            <person name="Nielsen K.L."/>
            <person name="Sondergaard T.E."/>
        </authorList>
    </citation>
    <scope>NUCLEOTIDE SEQUENCE [LARGE SCALE GENOMIC DNA]</scope>
    <source>
        <strain evidence="8 9">AAU 773</strain>
    </source>
</reference>
<evidence type="ECO:0000256" key="5">
    <source>
        <dbReference type="RuleBase" id="RU367126"/>
    </source>
</evidence>
<evidence type="ECO:0000256" key="2">
    <source>
        <dbReference type="ARBA" id="ARBA00022771"/>
    </source>
</evidence>
<evidence type="ECO:0000256" key="1">
    <source>
        <dbReference type="ARBA" id="ARBA00022723"/>
    </source>
</evidence>
<feature type="compositionally biased region" description="Basic residues" evidence="6">
    <location>
        <begin position="185"/>
        <end position="195"/>
    </location>
</feature>
<keyword evidence="5" id="KW-0508">mRNA splicing</keyword>
<dbReference type="SUPFAM" id="SSF54791">
    <property type="entry name" value="Eukaryotic type KH-domain (KH-domain type I)"/>
    <property type="match status" value="1"/>
</dbReference>
<dbReference type="CDD" id="cd02395">
    <property type="entry name" value="KH-I_BBP"/>
    <property type="match status" value="1"/>
</dbReference>
<feature type="region of interest" description="Disordered" evidence="6">
    <location>
        <begin position="1"/>
        <end position="20"/>
    </location>
</feature>
<dbReference type="Gene3D" id="3.30.1370.10">
    <property type="entry name" value="K Homology domain, type 1"/>
    <property type="match status" value="1"/>
</dbReference>
<keyword evidence="5" id="KW-0507">mRNA processing</keyword>
<feature type="compositionally biased region" description="Low complexity" evidence="6">
    <location>
        <begin position="280"/>
        <end position="296"/>
    </location>
</feature>
<evidence type="ECO:0000256" key="6">
    <source>
        <dbReference type="SAM" id="MobiDB-lite"/>
    </source>
</evidence>
<dbReference type="PANTHER" id="PTHR11208">
    <property type="entry name" value="RNA-BINDING PROTEIN RELATED"/>
    <property type="match status" value="1"/>
</dbReference>
<dbReference type="Pfam" id="PF16275">
    <property type="entry name" value="SF1-HH"/>
    <property type="match status" value="1"/>
</dbReference>
<accession>A0ABR2I9Y2</accession>
<feature type="compositionally biased region" description="Basic and acidic residues" evidence="6">
    <location>
        <begin position="172"/>
        <end position="184"/>
    </location>
</feature>
<dbReference type="InterPro" id="IPR045071">
    <property type="entry name" value="BBP-like"/>
</dbReference>
<dbReference type="Gene3D" id="6.10.140.1790">
    <property type="match status" value="1"/>
</dbReference>
<dbReference type="PANTHER" id="PTHR11208:SF45">
    <property type="entry name" value="SPLICING FACTOR 1"/>
    <property type="match status" value="1"/>
</dbReference>
<feature type="region of interest" description="Disordered" evidence="6">
    <location>
        <begin position="162"/>
        <end position="210"/>
    </location>
</feature>
<keyword evidence="9" id="KW-1185">Reference proteome</keyword>